<dbReference type="GO" id="GO:0005975">
    <property type="term" value="P:carbohydrate metabolic process"/>
    <property type="evidence" value="ECO:0007669"/>
    <property type="project" value="InterPro"/>
</dbReference>
<evidence type="ECO:0000256" key="2">
    <source>
        <dbReference type="ARBA" id="ARBA00022729"/>
    </source>
</evidence>
<dbReference type="GO" id="GO:0005576">
    <property type="term" value="C:extracellular region"/>
    <property type="evidence" value="ECO:0007669"/>
    <property type="project" value="UniProtKB-SubCell"/>
</dbReference>
<keyword evidence="2" id="KW-0732">Signal</keyword>
<dbReference type="InterPro" id="IPR011330">
    <property type="entry name" value="Glyco_hydro/deAcase_b/a-brl"/>
</dbReference>
<dbReference type="AlphaFoldDB" id="A0A7W9W5Y0"/>
<keyword evidence="5" id="KW-1185">Reference proteome</keyword>
<dbReference type="CDD" id="cd10918">
    <property type="entry name" value="CE4_NodB_like_5s_6s"/>
    <property type="match status" value="1"/>
</dbReference>
<dbReference type="InterPro" id="IPR002509">
    <property type="entry name" value="NODB_dom"/>
</dbReference>
<dbReference type="EMBL" id="JACHGW010000001">
    <property type="protein sequence ID" value="MBB6049007.1"/>
    <property type="molecule type" value="Genomic_DNA"/>
</dbReference>
<dbReference type="Gene3D" id="3.20.20.370">
    <property type="entry name" value="Glycoside hydrolase/deacetylase"/>
    <property type="match status" value="1"/>
</dbReference>
<evidence type="ECO:0000259" key="3">
    <source>
        <dbReference type="PROSITE" id="PS51677"/>
    </source>
</evidence>
<comment type="subcellular location">
    <subcellularLocation>
        <location evidence="1">Secreted</location>
    </subcellularLocation>
</comment>
<evidence type="ECO:0000313" key="4">
    <source>
        <dbReference type="EMBL" id="MBB6049007.1"/>
    </source>
</evidence>
<dbReference type="Pfam" id="PF01522">
    <property type="entry name" value="Polysacc_deac_1"/>
    <property type="match status" value="1"/>
</dbReference>
<comment type="caution">
    <text evidence="4">The sequence shown here is derived from an EMBL/GenBank/DDBJ whole genome shotgun (WGS) entry which is preliminary data.</text>
</comment>
<sequence length="235" mass="26247">MSLPVVHPSARRAPRTLFLVWHDIVPREKLVWFDTTLAEFQAQLRALEKAKVHPIALPQVEAWLTTGQSPPPPKSVVLCFDDNTQGIFDLALPELKRRGWPFVVSAHTAFVGVRTGKMHNDWAALKELAQSSATIVSQTHSHPPDLRTFPDTKLAKEFALSKASMAKHLGTTPRYVTYPSGKWDARVAAAAQAAGYTLGLTEDFGWAERSPHRLGILRYSTHRRWAEALQALTTR</sequence>
<dbReference type="InterPro" id="IPR051398">
    <property type="entry name" value="Polysacch_Deacetylase"/>
</dbReference>
<name>A0A7W9W5Y0_ARMRO</name>
<feature type="domain" description="NodB homology" evidence="3">
    <location>
        <begin position="74"/>
        <end position="235"/>
    </location>
</feature>
<dbReference type="Proteomes" id="UP000520814">
    <property type="component" value="Unassembled WGS sequence"/>
</dbReference>
<dbReference type="SUPFAM" id="SSF88713">
    <property type="entry name" value="Glycoside hydrolase/deacetylase"/>
    <property type="match status" value="1"/>
</dbReference>
<dbReference type="PROSITE" id="PS51677">
    <property type="entry name" value="NODB"/>
    <property type="match status" value="1"/>
</dbReference>
<protein>
    <submittedName>
        <fullName evidence="4">Peptidoglycan/xylan/chitin deacetylase (PgdA/CDA1 family)</fullName>
    </submittedName>
</protein>
<proteinExistence type="predicted"/>
<organism evidence="4 5">
    <name type="scientific">Armatimonas rosea</name>
    <dbReference type="NCBI Taxonomy" id="685828"/>
    <lineage>
        <taxon>Bacteria</taxon>
        <taxon>Bacillati</taxon>
        <taxon>Armatimonadota</taxon>
        <taxon>Armatimonadia</taxon>
        <taxon>Armatimonadales</taxon>
        <taxon>Armatimonadaceae</taxon>
        <taxon>Armatimonas</taxon>
    </lineage>
</organism>
<dbReference type="RefSeq" id="WP_184192627.1">
    <property type="nucleotide sequence ID" value="NZ_JACHGW010000001.1"/>
</dbReference>
<evidence type="ECO:0000313" key="5">
    <source>
        <dbReference type="Proteomes" id="UP000520814"/>
    </source>
</evidence>
<dbReference type="GO" id="GO:0016810">
    <property type="term" value="F:hydrolase activity, acting on carbon-nitrogen (but not peptide) bonds"/>
    <property type="evidence" value="ECO:0007669"/>
    <property type="project" value="InterPro"/>
</dbReference>
<gene>
    <name evidence="4" type="ORF">HNQ39_000769</name>
</gene>
<dbReference type="PANTHER" id="PTHR34216:SF3">
    <property type="entry name" value="POLY-BETA-1,6-N-ACETYL-D-GLUCOSAMINE N-DEACETYLASE"/>
    <property type="match status" value="1"/>
</dbReference>
<dbReference type="PANTHER" id="PTHR34216">
    <property type="match status" value="1"/>
</dbReference>
<accession>A0A7W9W5Y0</accession>
<reference evidence="4 5" key="1">
    <citation type="submission" date="2020-08" db="EMBL/GenBank/DDBJ databases">
        <title>Genomic Encyclopedia of Type Strains, Phase IV (KMG-IV): sequencing the most valuable type-strain genomes for metagenomic binning, comparative biology and taxonomic classification.</title>
        <authorList>
            <person name="Goeker M."/>
        </authorList>
    </citation>
    <scope>NUCLEOTIDE SEQUENCE [LARGE SCALE GENOMIC DNA]</scope>
    <source>
        <strain evidence="4 5">DSM 23562</strain>
    </source>
</reference>
<evidence type="ECO:0000256" key="1">
    <source>
        <dbReference type="ARBA" id="ARBA00004613"/>
    </source>
</evidence>